<evidence type="ECO:0000313" key="3">
    <source>
        <dbReference type="Proteomes" id="UP000056453"/>
    </source>
</evidence>
<keyword evidence="3" id="KW-1185">Reference proteome</keyword>
<feature type="region of interest" description="Disordered" evidence="1">
    <location>
        <begin position="1"/>
        <end position="21"/>
    </location>
</feature>
<reference evidence="2 3" key="1">
    <citation type="submission" date="2015-11" db="EMBL/GenBank/DDBJ databases">
        <title>Expanding the genomic diversity of Burkholderia species for the development of highly accurate diagnostics.</title>
        <authorList>
            <person name="Sahl J."/>
            <person name="Keim P."/>
            <person name="Wagner D."/>
        </authorList>
    </citation>
    <scope>NUCLEOTIDE SEQUENCE [LARGE SCALE GENOMIC DNA]</scope>
    <source>
        <strain evidence="2 3">MSMB1808WGS</strain>
    </source>
</reference>
<gene>
    <name evidence="2" type="ORF">WJ96_05050</name>
</gene>
<accession>A0AAW3MQU5</accession>
<sequence>MKLPPQARSRDAIMPSAQGAAMEGRWAAEELPAISPGAGGAPFIDAPLGDSGSGIAGTSLGRHLPNLLTIQPTRGLSSASKAPGFPQ</sequence>
<evidence type="ECO:0000313" key="2">
    <source>
        <dbReference type="EMBL" id="KVP97939.1"/>
    </source>
</evidence>
<name>A0AAW3MQU5_9BURK</name>
<protein>
    <submittedName>
        <fullName evidence="2">Uncharacterized protein</fullName>
    </submittedName>
</protein>
<comment type="caution">
    <text evidence="2">The sequence shown here is derived from an EMBL/GenBank/DDBJ whole genome shotgun (WGS) entry which is preliminary data.</text>
</comment>
<proteinExistence type="predicted"/>
<dbReference type="AlphaFoldDB" id="A0AAW3MQU5"/>
<organism evidence="2 3">
    <name type="scientific">Burkholderia ubonensis</name>
    <dbReference type="NCBI Taxonomy" id="101571"/>
    <lineage>
        <taxon>Bacteria</taxon>
        <taxon>Pseudomonadati</taxon>
        <taxon>Pseudomonadota</taxon>
        <taxon>Betaproteobacteria</taxon>
        <taxon>Burkholderiales</taxon>
        <taxon>Burkholderiaceae</taxon>
        <taxon>Burkholderia</taxon>
        <taxon>Burkholderia cepacia complex</taxon>
    </lineage>
</organism>
<dbReference type="Proteomes" id="UP000056453">
    <property type="component" value="Unassembled WGS sequence"/>
</dbReference>
<dbReference type="EMBL" id="LPBJ01000047">
    <property type="protein sequence ID" value="KVP97939.1"/>
    <property type="molecule type" value="Genomic_DNA"/>
</dbReference>
<evidence type="ECO:0000256" key="1">
    <source>
        <dbReference type="SAM" id="MobiDB-lite"/>
    </source>
</evidence>